<evidence type="ECO:0000256" key="1">
    <source>
        <dbReference type="ARBA" id="ARBA00022448"/>
    </source>
</evidence>
<dbReference type="Gene3D" id="3.40.50.300">
    <property type="entry name" value="P-loop containing nucleotide triphosphate hydrolases"/>
    <property type="match status" value="1"/>
</dbReference>
<dbReference type="InterPro" id="IPR017871">
    <property type="entry name" value="ABC_transporter-like_CS"/>
</dbReference>
<accession>A0A6L8W789</accession>
<comment type="caution">
    <text evidence="5">The sequence shown here is derived from an EMBL/GenBank/DDBJ whole genome shotgun (WGS) entry which is preliminary data.</text>
</comment>
<dbReference type="InterPro" id="IPR050093">
    <property type="entry name" value="ABC_SmlMolc_Importer"/>
</dbReference>
<dbReference type="AlphaFoldDB" id="A0A6L8W789"/>
<dbReference type="FunFam" id="3.40.50.300:FF:000425">
    <property type="entry name" value="Probable ABC transporter, ATP-binding subunit"/>
    <property type="match status" value="1"/>
</dbReference>
<dbReference type="InterPro" id="IPR008995">
    <property type="entry name" value="Mo/tungstate-bd_C_term_dom"/>
</dbReference>
<name>A0A6L8W789_9PROT</name>
<proteinExistence type="predicted"/>
<evidence type="ECO:0000256" key="3">
    <source>
        <dbReference type="ARBA" id="ARBA00022840"/>
    </source>
</evidence>
<dbReference type="InterPro" id="IPR003439">
    <property type="entry name" value="ABC_transporter-like_ATP-bd"/>
</dbReference>
<gene>
    <name evidence="5" type="ORF">GQE98_07110</name>
</gene>
<dbReference type="PANTHER" id="PTHR42781">
    <property type="entry name" value="SPERMIDINE/PUTRESCINE IMPORT ATP-BINDING PROTEIN POTA"/>
    <property type="match status" value="1"/>
</dbReference>
<dbReference type="Pfam" id="PF00005">
    <property type="entry name" value="ABC_tran"/>
    <property type="match status" value="1"/>
</dbReference>
<keyword evidence="6" id="KW-1185">Reference proteome</keyword>
<feature type="domain" description="ABC transporter" evidence="4">
    <location>
        <begin position="4"/>
        <end position="234"/>
    </location>
</feature>
<dbReference type="GO" id="GO:0005524">
    <property type="term" value="F:ATP binding"/>
    <property type="evidence" value="ECO:0007669"/>
    <property type="project" value="UniProtKB-KW"/>
</dbReference>
<sequence>MATLQIENVSKHFGSVKAIDNLSLTVEGPELIALLGPSGCGKTTLLRMIAGFISATKGTIRIGDRDVTNVPPNHRNTGMIFQSYALFPHMTVGENVGFGLEMRKIAKAERHRLVKEALSLVHLDGFEDRYPKQMSGGQRQRVAIARALVIRPDVFLLDEPLSNLDAVLRQSVGNEIRALQQRLGLTSVFVTHDQKEALMLADRLVVMKAGRIIQTGSGSDVYNRPNSRFVANFLGKSNFFNGWHSQKDGFDTQSGLKLKCPGTDAALGDASLLSVRPESIRLGPDASSFTNSFEGKVERITYLGSLTEVEVRLTEDDLITVQMQNRPENIFKADIGSSVIAGWATNSAHLIIDQGEV</sequence>
<dbReference type="GO" id="GO:0043190">
    <property type="term" value="C:ATP-binding cassette (ABC) transporter complex"/>
    <property type="evidence" value="ECO:0007669"/>
    <property type="project" value="InterPro"/>
</dbReference>
<dbReference type="EMBL" id="WTUW01000002">
    <property type="protein sequence ID" value="MZR30403.1"/>
    <property type="molecule type" value="Genomic_DNA"/>
</dbReference>
<dbReference type="PROSITE" id="PS00211">
    <property type="entry name" value="ABC_TRANSPORTER_1"/>
    <property type="match status" value="1"/>
</dbReference>
<keyword evidence="3 5" id="KW-0067">ATP-binding</keyword>
<dbReference type="GO" id="GO:0022857">
    <property type="term" value="F:transmembrane transporter activity"/>
    <property type="evidence" value="ECO:0007669"/>
    <property type="project" value="InterPro"/>
</dbReference>
<evidence type="ECO:0000256" key="2">
    <source>
        <dbReference type="ARBA" id="ARBA00022741"/>
    </source>
</evidence>
<dbReference type="PANTHER" id="PTHR42781:SF4">
    <property type="entry name" value="SPERMIDINE_PUTRESCINE IMPORT ATP-BINDING PROTEIN POTA"/>
    <property type="match status" value="1"/>
</dbReference>
<dbReference type="RefSeq" id="WP_161314989.1">
    <property type="nucleotide sequence ID" value="NZ_WTUW01000002.1"/>
</dbReference>
<dbReference type="Pfam" id="PF08402">
    <property type="entry name" value="TOBE_2"/>
    <property type="match status" value="1"/>
</dbReference>
<dbReference type="Gene3D" id="2.40.50.100">
    <property type="match status" value="1"/>
</dbReference>
<dbReference type="Proteomes" id="UP000476030">
    <property type="component" value="Unassembled WGS sequence"/>
</dbReference>
<dbReference type="InterPro" id="IPR003593">
    <property type="entry name" value="AAA+_ATPase"/>
</dbReference>
<reference evidence="5 6" key="1">
    <citation type="submission" date="2019-12" db="EMBL/GenBank/DDBJ databases">
        <title>Snethiella sp. nov. sp. isolated from sea sand.</title>
        <authorList>
            <person name="Kim J."/>
            <person name="Jeong S.E."/>
            <person name="Jung H.S."/>
            <person name="Jeon C.O."/>
        </authorList>
    </citation>
    <scope>NUCLEOTIDE SEQUENCE [LARGE SCALE GENOMIC DNA]</scope>
    <source>
        <strain evidence="5 6">DP05</strain>
    </source>
</reference>
<keyword evidence="1" id="KW-0813">Transport</keyword>
<evidence type="ECO:0000313" key="6">
    <source>
        <dbReference type="Proteomes" id="UP000476030"/>
    </source>
</evidence>
<dbReference type="GO" id="GO:0015697">
    <property type="term" value="P:quaternary ammonium group transport"/>
    <property type="evidence" value="ECO:0007669"/>
    <property type="project" value="UniProtKB-ARBA"/>
</dbReference>
<evidence type="ECO:0000313" key="5">
    <source>
        <dbReference type="EMBL" id="MZR30403.1"/>
    </source>
</evidence>
<dbReference type="SUPFAM" id="SSF52540">
    <property type="entry name" value="P-loop containing nucleoside triphosphate hydrolases"/>
    <property type="match status" value="1"/>
</dbReference>
<dbReference type="SMART" id="SM00382">
    <property type="entry name" value="AAA"/>
    <property type="match status" value="1"/>
</dbReference>
<dbReference type="GO" id="GO:0016887">
    <property type="term" value="F:ATP hydrolysis activity"/>
    <property type="evidence" value="ECO:0007669"/>
    <property type="project" value="InterPro"/>
</dbReference>
<dbReference type="InterPro" id="IPR027417">
    <property type="entry name" value="P-loop_NTPase"/>
</dbReference>
<evidence type="ECO:0000259" key="4">
    <source>
        <dbReference type="PROSITE" id="PS50893"/>
    </source>
</evidence>
<protein>
    <submittedName>
        <fullName evidence="5">ATP-binding cassette domain-containing protein</fullName>
    </submittedName>
</protein>
<dbReference type="SUPFAM" id="SSF50331">
    <property type="entry name" value="MOP-like"/>
    <property type="match status" value="1"/>
</dbReference>
<dbReference type="PROSITE" id="PS50893">
    <property type="entry name" value="ABC_TRANSPORTER_2"/>
    <property type="match status" value="1"/>
</dbReference>
<dbReference type="InterPro" id="IPR013611">
    <property type="entry name" value="Transp-assoc_OB_typ2"/>
</dbReference>
<organism evidence="5 6">
    <name type="scientific">Sneathiella litorea</name>
    <dbReference type="NCBI Taxonomy" id="2606216"/>
    <lineage>
        <taxon>Bacteria</taxon>
        <taxon>Pseudomonadati</taxon>
        <taxon>Pseudomonadota</taxon>
        <taxon>Alphaproteobacteria</taxon>
        <taxon>Sneathiellales</taxon>
        <taxon>Sneathiellaceae</taxon>
        <taxon>Sneathiella</taxon>
    </lineage>
</organism>
<keyword evidence="2" id="KW-0547">Nucleotide-binding</keyword>